<evidence type="ECO:0000313" key="2">
    <source>
        <dbReference type="EMBL" id="KAK0743360.1"/>
    </source>
</evidence>
<feature type="compositionally biased region" description="Basic residues" evidence="1">
    <location>
        <begin position="1"/>
        <end position="13"/>
    </location>
</feature>
<evidence type="ECO:0000313" key="3">
    <source>
        <dbReference type="Proteomes" id="UP001172155"/>
    </source>
</evidence>
<protein>
    <submittedName>
        <fullName evidence="2">Uncharacterized protein</fullName>
    </submittedName>
</protein>
<feature type="compositionally biased region" description="Low complexity" evidence="1">
    <location>
        <begin position="88"/>
        <end position="105"/>
    </location>
</feature>
<organism evidence="2 3">
    <name type="scientific">Schizothecium vesticola</name>
    <dbReference type="NCBI Taxonomy" id="314040"/>
    <lineage>
        <taxon>Eukaryota</taxon>
        <taxon>Fungi</taxon>
        <taxon>Dikarya</taxon>
        <taxon>Ascomycota</taxon>
        <taxon>Pezizomycotina</taxon>
        <taxon>Sordariomycetes</taxon>
        <taxon>Sordariomycetidae</taxon>
        <taxon>Sordariales</taxon>
        <taxon>Schizotheciaceae</taxon>
        <taxon>Schizothecium</taxon>
    </lineage>
</organism>
<name>A0AA40EQ07_9PEZI</name>
<comment type="caution">
    <text evidence="2">The sequence shown here is derived from an EMBL/GenBank/DDBJ whole genome shotgun (WGS) entry which is preliminary data.</text>
</comment>
<feature type="compositionally biased region" description="Pro residues" evidence="1">
    <location>
        <begin position="24"/>
        <end position="34"/>
    </location>
</feature>
<feature type="region of interest" description="Disordered" evidence="1">
    <location>
        <begin position="57"/>
        <end position="105"/>
    </location>
</feature>
<accession>A0AA40EQ07</accession>
<dbReference type="AlphaFoldDB" id="A0AA40EQ07"/>
<proteinExistence type="predicted"/>
<dbReference type="Proteomes" id="UP001172155">
    <property type="component" value="Unassembled WGS sequence"/>
</dbReference>
<reference evidence="2" key="1">
    <citation type="submission" date="2023-06" db="EMBL/GenBank/DDBJ databases">
        <title>Genome-scale phylogeny and comparative genomics of the fungal order Sordariales.</title>
        <authorList>
            <consortium name="Lawrence Berkeley National Laboratory"/>
            <person name="Hensen N."/>
            <person name="Bonometti L."/>
            <person name="Westerberg I."/>
            <person name="Brannstrom I.O."/>
            <person name="Guillou S."/>
            <person name="Cros-Aarteil S."/>
            <person name="Calhoun S."/>
            <person name="Haridas S."/>
            <person name="Kuo A."/>
            <person name="Mondo S."/>
            <person name="Pangilinan J."/>
            <person name="Riley R."/>
            <person name="LaButti K."/>
            <person name="Andreopoulos B."/>
            <person name="Lipzen A."/>
            <person name="Chen C."/>
            <person name="Yanf M."/>
            <person name="Daum C."/>
            <person name="Ng V."/>
            <person name="Clum A."/>
            <person name="Steindorff A."/>
            <person name="Ohm R."/>
            <person name="Martin F."/>
            <person name="Silar P."/>
            <person name="Natvig D."/>
            <person name="Lalanne C."/>
            <person name="Gautier V."/>
            <person name="Ament-velasquez S.L."/>
            <person name="Kruys A."/>
            <person name="Hutchinson M.I."/>
            <person name="Powell A.J."/>
            <person name="Barry K."/>
            <person name="Miller A.N."/>
            <person name="Grigoriev I.V."/>
            <person name="Debuchy R."/>
            <person name="Gladieux P."/>
            <person name="Thoren M.H."/>
            <person name="Johannesson H."/>
        </authorList>
    </citation>
    <scope>NUCLEOTIDE SEQUENCE</scope>
    <source>
        <strain evidence="2">SMH3187-1</strain>
    </source>
</reference>
<feature type="region of interest" description="Disordered" evidence="1">
    <location>
        <begin position="268"/>
        <end position="288"/>
    </location>
</feature>
<feature type="compositionally biased region" description="Polar residues" evidence="1">
    <location>
        <begin position="268"/>
        <end position="282"/>
    </location>
</feature>
<gene>
    <name evidence="2" type="ORF">B0T18DRAFT_392152</name>
</gene>
<evidence type="ECO:0000256" key="1">
    <source>
        <dbReference type="SAM" id="MobiDB-lite"/>
    </source>
</evidence>
<feature type="region of interest" description="Disordered" evidence="1">
    <location>
        <begin position="1"/>
        <end position="37"/>
    </location>
</feature>
<sequence>MLPNRRGGRPPRRPKPEPSLAPLLPWPGPGPHPSPARAITILDHQAVNAILHHQAVPSIGPPANTAAHRLRDTVSPPSQHRPGPYTQPLAGDPAGDLAGDPAGDPAGDLGDGVLPVVPVRDVEISIFTEMAIITAPIASFDKGYSTNFTDRGTVELYHLANGPCPGEWRHTPRGARFCSRVAVVPFLLPNLVPLEISHTPKQVRMYIIEEYVEPLFQFGKHFQDEMEVGVHGDNTIHPYMLSPPFPDPASHHNMRQAFQDHFYVRSQPVSRNPQNTARATSPTNPPYEHTLVAADPQHEDWDIHQEM</sequence>
<keyword evidence="3" id="KW-1185">Reference proteome</keyword>
<dbReference type="EMBL" id="JAUKUD010000005">
    <property type="protein sequence ID" value="KAK0743360.1"/>
    <property type="molecule type" value="Genomic_DNA"/>
</dbReference>